<keyword evidence="2" id="KW-1185">Reference proteome</keyword>
<comment type="caution">
    <text evidence="1">The sequence shown here is derived from an EMBL/GenBank/DDBJ whole genome shotgun (WGS) entry which is preliminary data.</text>
</comment>
<accession>A0A1D1V1U0</accession>
<dbReference type="AlphaFoldDB" id="A0A1D1V1U0"/>
<evidence type="ECO:0000313" key="2">
    <source>
        <dbReference type="Proteomes" id="UP000186922"/>
    </source>
</evidence>
<gene>
    <name evidence="1" type="primary">RvY_06522-1</name>
    <name evidence="1" type="synonym">RvY_06522.1</name>
    <name evidence="1" type="ORF">RvY_06522</name>
</gene>
<dbReference type="Proteomes" id="UP000186922">
    <property type="component" value="Unassembled WGS sequence"/>
</dbReference>
<proteinExistence type="predicted"/>
<reference evidence="1 2" key="1">
    <citation type="journal article" date="2016" name="Nat. Commun.">
        <title>Extremotolerant tardigrade genome and improved radiotolerance of human cultured cells by tardigrade-unique protein.</title>
        <authorList>
            <person name="Hashimoto T."/>
            <person name="Horikawa D.D."/>
            <person name="Saito Y."/>
            <person name="Kuwahara H."/>
            <person name="Kozuka-Hata H."/>
            <person name="Shin-I T."/>
            <person name="Minakuchi Y."/>
            <person name="Ohishi K."/>
            <person name="Motoyama A."/>
            <person name="Aizu T."/>
            <person name="Enomoto A."/>
            <person name="Kondo K."/>
            <person name="Tanaka S."/>
            <person name="Hara Y."/>
            <person name="Koshikawa S."/>
            <person name="Sagara H."/>
            <person name="Miura T."/>
            <person name="Yokobori S."/>
            <person name="Miyagawa K."/>
            <person name="Suzuki Y."/>
            <person name="Kubo T."/>
            <person name="Oyama M."/>
            <person name="Kohara Y."/>
            <person name="Fujiyama A."/>
            <person name="Arakawa K."/>
            <person name="Katayama T."/>
            <person name="Toyoda A."/>
            <person name="Kunieda T."/>
        </authorList>
    </citation>
    <scope>NUCLEOTIDE SEQUENCE [LARGE SCALE GENOMIC DNA]</scope>
    <source>
        <strain evidence="1 2">YOKOZUNA-1</strain>
    </source>
</reference>
<organism evidence="1 2">
    <name type="scientific">Ramazzottius varieornatus</name>
    <name type="common">Water bear</name>
    <name type="synonym">Tardigrade</name>
    <dbReference type="NCBI Taxonomy" id="947166"/>
    <lineage>
        <taxon>Eukaryota</taxon>
        <taxon>Metazoa</taxon>
        <taxon>Ecdysozoa</taxon>
        <taxon>Tardigrada</taxon>
        <taxon>Eutardigrada</taxon>
        <taxon>Parachela</taxon>
        <taxon>Hypsibioidea</taxon>
        <taxon>Ramazzottiidae</taxon>
        <taxon>Ramazzottius</taxon>
    </lineage>
</organism>
<evidence type="ECO:0000313" key="1">
    <source>
        <dbReference type="EMBL" id="GAU94810.1"/>
    </source>
</evidence>
<name>A0A1D1V1U0_RAMVA</name>
<sequence length="80" mass="8724">MYPFICYRTINRTRNRIALTGFIPHPPKQKLGSITNAPTRKNGCRGACRSRGQAGGQLLTLSLLTLNVAVTLSPNNATKI</sequence>
<dbReference type="EMBL" id="BDGG01000003">
    <property type="protein sequence ID" value="GAU94810.1"/>
    <property type="molecule type" value="Genomic_DNA"/>
</dbReference>
<protein>
    <submittedName>
        <fullName evidence="1">Uncharacterized protein</fullName>
    </submittedName>
</protein>